<comment type="caution">
    <text evidence="1">The sequence shown here is derived from an EMBL/GenBank/DDBJ whole genome shotgun (WGS) entry which is preliminary data.</text>
</comment>
<evidence type="ECO:0000313" key="2">
    <source>
        <dbReference type="Proteomes" id="UP001281147"/>
    </source>
</evidence>
<sequence length="683" mass="74015">MSTERSNNANRPLKPTLASNRTPRTPLAPRVAANATPTTKSVASRPTPTVRPQPTPRVKQTNTPVNNVLSNGNVTPRSSTRSTRVESANSSPSHADDTPSGQRPKSAIGTAQGGSERSGNVRGLGINTGVQAKVRASRPNSVVSDTGSNVRSQSPLVKPPGAVSLGQPADGDRLRSHFFHASEAPKHQGPEPKKLELKKLEPKKAAAFFYADGRQENQNGLSPGSTSPVLSAVSEQRSTGPWIRSESLPAPSKSPPMLSPALSALSSTSPFFAPGATLGANHRPSQSKDHIHLSYRRGVSQIIDDVVERRSSQDASSPGFSQHRKSLSWSSRGSSDSQSSRRRSATTAEIERTPSLLTYEIKAATVPRLAKPAISMASIDTSLQSPTFRSLPRPPLSPTKAVSDFGAEARRERKVLDLEISNSSLLAINASLEREVRRQKMELKRFRRLSRAGRFSSTPGEWPSRPSDGLSTLGEETENDDSSMFGPPSGIAELYDDMTDDDDESLISSVEPLSPSARSARDNDRLARDEKRLQVDLEKHKELLQQSQAMNQSIKRCTYSAEEMIREGKKALDYHVKVSDVKLGGRVLSSHEDEEDEDESQEIEVEDDYQYHDSIEQAKGFLDAWTRVGRPSFEGSEGGNRDSGIEVDHRPPLPSRATLPLDYKSLADSGRPPGAGSGLASLP</sequence>
<gene>
    <name evidence="1" type="ORF">LTR37_014874</name>
</gene>
<organism evidence="1 2">
    <name type="scientific">Vermiconidia calcicola</name>
    <dbReference type="NCBI Taxonomy" id="1690605"/>
    <lineage>
        <taxon>Eukaryota</taxon>
        <taxon>Fungi</taxon>
        <taxon>Dikarya</taxon>
        <taxon>Ascomycota</taxon>
        <taxon>Pezizomycotina</taxon>
        <taxon>Dothideomycetes</taxon>
        <taxon>Dothideomycetidae</taxon>
        <taxon>Mycosphaerellales</taxon>
        <taxon>Extremaceae</taxon>
        <taxon>Vermiconidia</taxon>
    </lineage>
</organism>
<protein>
    <submittedName>
        <fullName evidence="1">Uncharacterized protein</fullName>
    </submittedName>
</protein>
<keyword evidence="2" id="KW-1185">Reference proteome</keyword>
<proteinExistence type="predicted"/>
<reference evidence="1" key="1">
    <citation type="submission" date="2023-07" db="EMBL/GenBank/DDBJ databases">
        <title>Black Yeasts Isolated from many extreme environments.</title>
        <authorList>
            <person name="Coleine C."/>
            <person name="Stajich J.E."/>
            <person name="Selbmann L."/>
        </authorList>
    </citation>
    <scope>NUCLEOTIDE SEQUENCE</scope>
    <source>
        <strain evidence="1">CCFEE 5714</strain>
    </source>
</reference>
<dbReference type="Proteomes" id="UP001281147">
    <property type="component" value="Unassembled WGS sequence"/>
</dbReference>
<name>A0ACC3MTN9_9PEZI</name>
<accession>A0ACC3MTN9</accession>
<dbReference type="EMBL" id="JAUTXU010000161">
    <property type="protein sequence ID" value="KAK3702408.1"/>
    <property type="molecule type" value="Genomic_DNA"/>
</dbReference>
<evidence type="ECO:0000313" key="1">
    <source>
        <dbReference type="EMBL" id="KAK3702408.1"/>
    </source>
</evidence>